<protein>
    <recommendedName>
        <fullName evidence="3">DUF1853 domain-containing protein</fullName>
    </recommendedName>
</protein>
<dbReference type="RefSeq" id="WP_146535078.1">
    <property type="nucleotide sequence ID" value="NZ_SJPX01000003.1"/>
</dbReference>
<proteinExistence type="predicted"/>
<organism evidence="1 2">
    <name type="scientific">Rubripirellula reticaptiva</name>
    <dbReference type="NCBI Taxonomy" id="2528013"/>
    <lineage>
        <taxon>Bacteria</taxon>
        <taxon>Pseudomonadati</taxon>
        <taxon>Planctomycetota</taxon>
        <taxon>Planctomycetia</taxon>
        <taxon>Pirellulales</taxon>
        <taxon>Pirellulaceae</taxon>
        <taxon>Rubripirellula</taxon>
    </lineage>
</organism>
<evidence type="ECO:0000313" key="2">
    <source>
        <dbReference type="Proteomes" id="UP000317977"/>
    </source>
</evidence>
<dbReference type="AlphaFoldDB" id="A0A5C6EU17"/>
<dbReference type="EMBL" id="SJPX01000003">
    <property type="protein sequence ID" value="TWU51800.1"/>
    <property type="molecule type" value="Genomic_DNA"/>
</dbReference>
<dbReference type="Proteomes" id="UP000317977">
    <property type="component" value="Unassembled WGS sequence"/>
</dbReference>
<dbReference type="Pfam" id="PF08907">
    <property type="entry name" value="DUF1853"/>
    <property type="match status" value="1"/>
</dbReference>
<dbReference type="OrthoDB" id="378654at2"/>
<name>A0A5C6EU17_9BACT</name>
<evidence type="ECO:0008006" key="3">
    <source>
        <dbReference type="Google" id="ProtNLM"/>
    </source>
</evidence>
<reference evidence="1 2" key="1">
    <citation type="submission" date="2019-02" db="EMBL/GenBank/DDBJ databases">
        <title>Deep-cultivation of Planctomycetes and their phenomic and genomic characterization uncovers novel biology.</title>
        <authorList>
            <person name="Wiegand S."/>
            <person name="Jogler M."/>
            <person name="Boedeker C."/>
            <person name="Pinto D."/>
            <person name="Vollmers J."/>
            <person name="Rivas-Marin E."/>
            <person name="Kohn T."/>
            <person name="Peeters S.H."/>
            <person name="Heuer A."/>
            <person name="Rast P."/>
            <person name="Oberbeckmann S."/>
            <person name="Bunk B."/>
            <person name="Jeske O."/>
            <person name="Meyerdierks A."/>
            <person name="Storesund J.E."/>
            <person name="Kallscheuer N."/>
            <person name="Luecker S."/>
            <person name="Lage O.M."/>
            <person name="Pohl T."/>
            <person name="Merkel B.J."/>
            <person name="Hornburger P."/>
            <person name="Mueller R.-W."/>
            <person name="Bruemmer F."/>
            <person name="Labrenz M."/>
            <person name="Spormann A.M."/>
            <person name="Op Den Camp H."/>
            <person name="Overmann J."/>
            <person name="Amann R."/>
            <person name="Jetten M.S.M."/>
            <person name="Mascher T."/>
            <person name="Medema M.H."/>
            <person name="Devos D.P."/>
            <person name="Kaster A.-K."/>
            <person name="Ovreas L."/>
            <person name="Rohde M."/>
            <person name="Galperin M.Y."/>
            <person name="Jogler C."/>
        </authorList>
    </citation>
    <scope>NUCLEOTIDE SEQUENCE [LARGE SCALE GENOMIC DNA]</scope>
    <source>
        <strain evidence="1 2">Poly59</strain>
    </source>
</reference>
<dbReference type="InterPro" id="IPR015003">
    <property type="entry name" value="DUF1853"/>
</dbReference>
<sequence>MPLPPPANREQLCRDLCWAINSKALINCGPTIAPVATVEIDVNHLSHFFSGGPPRRVGRYFEKLVLYWLTHVRKVNVITHAMPIRSGKTTLGEIDFLFRDENDQLNHLEVAVKFYLYQPDHPVDGSHFVGPNRQDTFERKMDRIFTHQLPLSRTHVADVQVRNAIVKGRIFYPNDCALPTHYPNRLANDHLRGGVFHQQELNDTERFSGAMFCFSTKPFWLSDQTTDPDDIRVLDLAEFTEKVEHRFASDPTPVLATRLIHRDGAMIEAERFFVLSR</sequence>
<keyword evidence="2" id="KW-1185">Reference proteome</keyword>
<evidence type="ECO:0000313" key="1">
    <source>
        <dbReference type="EMBL" id="TWU51800.1"/>
    </source>
</evidence>
<accession>A0A5C6EU17</accession>
<gene>
    <name evidence="1" type="ORF">Poly59_33950</name>
</gene>
<comment type="caution">
    <text evidence="1">The sequence shown here is derived from an EMBL/GenBank/DDBJ whole genome shotgun (WGS) entry which is preliminary data.</text>
</comment>